<reference evidence="3 4" key="1">
    <citation type="submission" date="2019-06" db="EMBL/GenBank/DDBJ databases">
        <title>Sequencing the genomes of 1000 actinobacteria strains.</title>
        <authorList>
            <person name="Klenk H.-P."/>
        </authorList>
    </citation>
    <scope>NUCLEOTIDE SEQUENCE [LARGE SCALE GENOMIC DNA]</scope>
    <source>
        <strain evidence="3 4">DSM 18082</strain>
    </source>
</reference>
<evidence type="ECO:0000313" key="3">
    <source>
        <dbReference type="EMBL" id="TQL60523.1"/>
    </source>
</evidence>
<accession>A0A542ZJK6</accession>
<evidence type="ECO:0000256" key="2">
    <source>
        <dbReference type="SAM" id="Phobius"/>
    </source>
</evidence>
<feature type="region of interest" description="Disordered" evidence="1">
    <location>
        <begin position="90"/>
        <end position="135"/>
    </location>
</feature>
<proteinExistence type="predicted"/>
<feature type="transmembrane region" description="Helical" evidence="2">
    <location>
        <begin position="64"/>
        <end position="81"/>
    </location>
</feature>
<sequence>MPLSEHEQHLLQQMEQALYAEDPKFASQMQGSIARARMRRRIILGVAAVVVGLGLVVLGVMQAVWIGAIGFALMIGGAVYASTPPRTKATLGSVAPDGSIRPAATSSSKARKARSGQTFMQRLEQRWDKRRNDWS</sequence>
<evidence type="ECO:0000313" key="4">
    <source>
        <dbReference type="Proteomes" id="UP000319514"/>
    </source>
</evidence>
<keyword evidence="4" id="KW-1185">Reference proteome</keyword>
<dbReference type="Pfam" id="PF11239">
    <property type="entry name" value="DUF3040"/>
    <property type="match status" value="1"/>
</dbReference>
<gene>
    <name evidence="3" type="ORF">FB474_1918</name>
</gene>
<keyword evidence="2" id="KW-0812">Transmembrane</keyword>
<dbReference type="OrthoDB" id="5244024at2"/>
<name>A0A542ZJK6_9MICO</name>
<dbReference type="Proteomes" id="UP000319514">
    <property type="component" value="Unassembled WGS sequence"/>
</dbReference>
<dbReference type="InterPro" id="IPR021401">
    <property type="entry name" value="DUF3040"/>
</dbReference>
<protein>
    <submittedName>
        <fullName evidence="3">DUF3040 family protein</fullName>
    </submittedName>
</protein>
<feature type="transmembrane region" description="Helical" evidence="2">
    <location>
        <begin position="42"/>
        <end position="58"/>
    </location>
</feature>
<dbReference type="EMBL" id="VFOQ01000001">
    <property type="protein sequence ID" value="TQL60523.1"/>
    <property type="molecule type" value="Genomic_DNA"/>
</dbReference>
<dbReference type="AlphaFoldDB" id="A0A542ZJK6"/>
<comment type="caution">
    <text evidence="3">The sequence shown here is derived from an EMBL/GenBank/DDBJ whole genome shotgun (WGS) entry which is preliminary data.</text>
</comment>
<keyword evidence="2" id="KW-0472">Membrane</keyword>
<organism evidence="3 4">
    <name type="scientific">Oryzihumus leptocrescens</name>
    <dbReference type="NCBI Taxonomy" id="297536"/>
    <lineage>
        <taxon>Bacteria</taxon>
        <taxon>Bacillati</taxon>
        <taxon>Actinomycetota</taxon>
        <taxon>Actinomycetes</taxon>
        <taxon>Micrococcales</taxon>
        <taxon>Intrasporangiaceae</taxon>
        <taxon>Oryzihumus</taxon>
    </lineage>
</organism>
<evidence type="ECO:0000256" key="1">
    <source>
        <dbReference type="SAM" id="MobiDB-lite"/>
    </source>
</evidence>
<keyword evidence="2" id="KW-1133">Transmembrane helix</keyword>
<dbReference type="RefSeq" id="WP_141788412.1">
    <property type="nucleotide sequence ID" value="NZ_BAAAKX010000002.1"/>
</dbReference>
<feature type="compositionally biased region" description="Basic and acidic residues" evidence="1">
    <location>
        <begin position="123"/>
        <end position="135"/>
    </location>
</feature>